<dbReference type="EMBL" id="JALKCH010000005">
    <property type="protein sequence ID" value="MCK0197106.1"/>
    <property type="molecule type" value="Genomic_DNA"/>
</dbReference>
<organism evidence="3 4">
    <name type="scientific">Ancylobacter crimeensis</name>
    <dbReference type="NCBI Taxonomy" id="2579147"/>
    <lineage>
        <taxon>Bacteria</taxon>
        <taxon>Pseudomonadati</taxon>
        <taxon>Pseudomonadota</taxon>
        <taxon>Alphaproteobacteria</taxon>
        <taxon>Hyphomicrobiales</taxon>
        <taxon>Xanthobacteraceae</taxon>
        <taxon>Ancylobacter</taxon>
    </lineage>
</organism>
<sequence length="202" mass="20688">MASGRINPVFFGLKAALLAAALLGSGAASAQTPSIVVRPPPGSGDPSLAAPPGTGPGLDRGPPPTFEQYPLINRIFGFGGLVFPNYVSPSTGRNGPDRFAFVTGGGSSSLIFAAGTVDRLCQMGQVPTITVLKGPRTGRLRTDIGGFTATGTDAGSRLCVGRQVEGARIFYKGFPGAGGDSITVRVAYPPLGRSYTHTIPIR</sequence>
<evidence type="ECO:0000256" key="2">
    <source>
        <dbReference type="SAM" id="SignalP"/>
    </source>
</evidence>
<reference evidence="3 4" key="1">
    <citation type="submission" date="2022-04" db="EMBL/GenBank/DDBJ databases">
        <authorList>
            <person name="Grouzdev D.S."/>
            <person name="Pantiukh K.S."/>
            <person name="Krutkina M.S."/>
        </authorList>
    </citation>
    <scope>NUCLEOTIDE SEQUENCE [LARGE SCALE GENOMIC DNA]</scope>
    <source>
        <strain evidence="3 4">6x-1</strain>
    </source>
</reference>
<protein>
    <submittedName>
        <fullName evidence="3">Uncharacterized protein</fullName>
    </submittedName>
</protein>
<comment type="caution">
    <text evidence="3">The sequence shown here is derived from an EMBL/GenBank/DDBJ whole genome shotgun (WGS) entry which is preliminary data.</text>
</comment>
<gene>
    <name evidence="3" type="ORF">MWN34_09300</name>
</gene>
<evidence type="ECO:0000256" key="1">
    <source>
        <dbReference type="SAM" id="MobiDB-lite"/>
    </source>
</evidence>
<feature type="chain" id="PRO_5046428747" evidence="2">
    <location>
        <begin position="31"/>
        <end position="202"/>
    </location>
</feature>
<keyword evidence="4" id="KW-1185">Reference proteome</keyword>
<accession>A0ABT0DAX4</accession>
<keyword evidence="2" id="KW-0732">Signal</keyword>
<evidence type="ECO:0000313" key="3">
    <source>
        <dbReference type="EMBL" id="MCK0197106.1"/>
    </source>
</evidence>
<dbReference type="Proteomes" id="UP001203284">
    <property type="component" value="Unassembled WGS sequence"/>
</dbReference>
<dbReference type="RefSeq" id="WP_247028705.1">
    <property type="nucleotide sequence ID" value="NZ_JALKCH010000005.1"/>
</dbReference>
<proteinExistence type="predicted"/>
<evidence type="ECO:0000313" key="4">
    <source>
        <dbReference type="Proteomes" id="UP001203284"/>
    </source>
</evidence>
<name>A0ABT0DAX4_9HYPH</name>
<feature type="signal peptide" evidence="2">
    <location>
        <begin position="1"/>
        <end position="30"/>
    </location>
</feature>
<feature type="region of interest" description="Disordered" evidence="1">
    <location>
        <begin position="34"/>
        <end position="64"/>
    </location>
</feature>